<keyword evidence="1" id="KW-1133">Transmembrane helix</keyword>
<dbReference type="GO" id="GO:0008237">
    <property type="term" value="F:metallopeptidase activity"/>
    <property type="evidence" value="ECO:0007669"/>
    <property type="project" value="UniProtKB-KW"/>
</dbReference>
<keyword evidence="5" id="KW-0378">Hydrolase</keyword>
<evidence type="ECO:0000313" key="6">
    <source>
        <dbReference type="Proteomes" id="UP000291949"/>
    </source>
</evidence>
<evidence type="ECO:0000313" key="4">
    <source>
        <dbReference type="EMBL" id="NMK97954.1"/>
    </source>
</evidence>
<evidence type="ECO:0000313" key="3">
    <source>
        <dbReference type="EMBL" id="NMK54830.1"/>
    </source>
</evidence>
<feature type="transmembrane region" description="Helical" evidence="1">
    <location>
        <begin position="20"/>
        <end position="46"/>
    </location>
</feature>
<dbReference type="EMBL" id="JABBLX010000023">
    <property type="protein sequence ID" value="NMK97954.1"/>
    <property type="molecule type" value="Genomic_DNA"/>
</dbReference>
<dbReference type="GO" id="GO:0004175">
    <property type="term" value="F:endopeptidase activity"/>
    <property type="evidence" value="ECO:0007669"/>
    <property type="project" value="UniProtKB-ARBA"/>
</dbReference>
<reference evidence="5 6" key="1">
    <citation type="journal article" date="2019" name="Sci. Transl. Med.">
        <title>Quorum sensing between bacterial species on the skin protects against epidermal injury in atopic dermatitis.</title>
        <authorList>
            <person name="Williams M.R."/>
        </authorList>
    </citation>
    <scope>NUCLEOTIDE SEQUENCE [LARGE SCALE GENOMIC DNA]</scope>
    <source>
        <strain evidence="5 6">H8</strain>
    </source>
</reference>
<keyword evidence="1" id="KW-0812">Transmembrane</keyword>
<feature type="transmembrane region" description="Helical" evidence="1">
    <location>
        <begin position="52"/>
        <end position="72"/>
    </location>
</feature>
<feature type="transmembrane region" description="Helical" evidence="1">
    <location>
        <begin position="93"/>
        <end position="117"/>
    </location>
</feature>
<dbReference type="AlphaFoldDB" id="A0A7X9WF86"/>
<feature type="transmembrane region" description="Helical" evidence="1">
    <location>
        <begin position="230"/>
        <end position="251"/>
    </location>
</feature>
<protein>
    <submittedName>
        <fullName evidence="5">CPBP family intramembrane metalloprotease</fullName>
    </submittedName>
</protein>
<feature type="transmembrane region" description="Helical" evidence="1">
    <location>
        <begin position="201"/>
        <end position="218"/>
    </location>
</feature>
<reference evidence="7 8" key="2">
    <citation type="submission" date="2020-04" db="EMBL/GenBank/DDBJ databases">
        <title>The Epidemiology and Molecular Characteristics of Linezolid-Resistant Staphylococcus capitis in Huashan Hospital, Shanghai.</title>
        <authorList>
            <person name="Ding L."/>
            <person name="Li P."/>
            <person name="Yang Y."/>
            <person name="Lin D."/>
            <person name="Xu X."/>
        </authorList>
    </citation>
    <scope>NUCLEOTIDE SEQUENCE [LARGE SCALE GENOMIC DNA]</scope>
    <source>
        <strain evidence="4 8">12-86</strain>
        <strain evidence="3 7">17-84</strain>
    </source>
</reference>
<dbReference type="PANTHER" id="PTHR36435">
    <property type="entry name" value="SLR1288 PROTEIN"/>
    <property type="match status" value="1"/>
</dbReference>
<dbReference type="InterPro" id="IPR003675">
    <property type="entry name" value="Rce1/LyrA-like_dom"/>
</dbReference>
<evidence type="ECO:0000256" key="1">
    <source>
        <dbReference type="SAM" id="Phobius"/>
    </source>
</evidence>
<accession>A0A7X9WF86</accession>
<evidence type="ECO:0000313" key="5">
    <source>
        <dbReference type="EMBL" id="TBW76770.1"/>
    </source>
</evidence>
<dbReference type="Proteomes" id="UP000291949">
    <property type="component" value="Unassembled WGS sequence"/>
</dbReference>
<comment type="caution">
    <text evidence="5">The sequence shown here is derived from an EMBL/GenBank/DDBJ whole genome shotgun (WGS) entry which is preliminary data.</text>
</comment>
<sequence>MCDSKINKNSRVRHQGNKIINVLIYLIMIVVIQVPVGLSLVALPLSLRLNDWYTIAMSMFILGITLLIIWGIRSYYLYRTYEYQDFKMSIKDIFINIGFFFLVILCSISANALMFIFTGNSNTQNQETIDDSLSSLMDKSHLPHPTIVLVTVLCLCIIGPYLEELVFRGIFKETLFMKCRFWLPLIFSSLIFSSQHLSSNIFSYAIYFLMGIILYIAYDRRRNLKDSMMVHIFNNSLTTLPFLIIYLYFYFK</sequence>
<dbReference type="Pfam" id="PF02517">
    <property type="entry name" value="Rce1-like"/>
    <property type="match status" value="1"/>
</dbReference>
<evidence type="ECO:0000259" key="2">
    <source>
        <dbReference type="Pfam" id="PF02517"/>
    </source>
</evidence>
<keyword evidence="5" id="KW-0645">Protease</keyword>
<keyword evidence="1" id="KW-0472">Membrane</keyword>
<name>A0A7X9WF86_STACP</name>
<dbReference type="EMBL" id="JABBMI010000069">
    <property type="protein sequence ID" value="NMK54830.1"/>
    <property type="molecule type" value="Genomic_DNA"/>
</dbReference>
<evidence type="ECO:0000313" key="7">
    <source>
        <dbReference type="Proteomes" id="UP000538955"/>
    </source>
</evidence>
<dbReference type="GO" id="GO:0006508">
    <property type="term" value="P:proteolysis"/>
    <property type="evidence" value="ECO:0007669"/>
    <property type="project" value="UniProtKB-KW"/>
</dbReference>
<dbReference type="Proteomes" id="UP000538955">
    <property type="component" value="Unassembled WGS sequence"/>
</dbReference>
<feature type="transmembrane region" description="Helical" evidence="1">
    <location>
        <begin position="142"/>
        <end position="163"/>
    </location>
</feature>
<gene>
    <name evidence="5" type="ORF">EQ811_07845</name>
    <name evidence="4" type="ORF">HHM13_07595</name>
    <name evidence="3" type="ORF">HHM24_08850</name>
</gene>
<organism evidence="5 6">
    <name type="scientific">Staphylococcus capitis</name>
    <dbReference type="NCBI Taxonomy" id="29388"/>
    <lineage>
        <taxon>Bacteria</taxon>
        <taxon>Bacillati</taxon>
        <taxon>Bacillota</taxon>
        <taxon>Bacilli</taxon>
        <taxon>Bacillales</taxon>
        <taxon>Staphylococcaceae</taxon>
        <taxon>Staphylococcus</taxon>
    </lineage>
</organism>
<feature type="domain" description="CAAX prenyl protease 2/Lysostaphin resistance protein A-like" evidence="2">
    <location>
        <begin position="148"/>
        <end position="236"/>
    </location>
</feature>
<evidence type="ECO:0000313" key="8">
    <source>
        <dbReference type="Proteomes" id="UP000550736"/>
    </source>
</evidence>
<dbReference type="Proteomes" id="UP000550736">
    <property type="component" value="Unassembled WGS sequence"/>
</dbReference>
<keyword evidence="7" id="KW-1185">Reference proteome</keyword>
<keyword evidence="5" id="KW-0482">Metalloprotease</keyword>
<dbReference type="GO" id="GO:0080120">
    <property type="term" value="P:CAAX-box protein maturation"/>
    <property type="evidence" value="ECO:0007669"/>
    <property type="project" value="UniProtKB-ARBA"/>
</dbReference>
<feature type="transmembrane region" description="Helical" evidence="1">
    <location>
        <begin position="175"/>
        <end position="195"/>
    </location>
</feature>
<dbReference type="PANTHER" id="PTHR36435:SF1">
    <property type="entry name" value="CAAX AMINO TERMINAL PROTEASE FAMILY PROTEIN"/>
    <property type="match status" value="1"/>
</dbReference>
<dbReference type="RefSeq" id="WP_030058766.1">
    <property type="nucleotide sequence ID" value="NZ_AP014956.1"/>
</dbReference>
<dbReference type="EMBL" id="SCHC01000002">
    <property type="protein sequence ID" value="TBW76770.1"/>
    <property type="molecule type" value="Genomic_DNA"/>
</dbReference>
<dbReference type="InterPro" id="IPR052710">
    <property type="entry name" value="CAAX_protease"/>
</dbReference>
<proteinExistence type="predicted"/>